<dbReference type="PANTHER" id="PTHR34293:SF1">
    <property type="entry name" value="HTH-TYPE TRANSCRIPTIONAL REGULATOR TRMBL2"/>
    <property type="match status" value="1"/>
</dbReference>
<dbReference type="GO" id="GO:0006355">
    <property type="term" value="P:regulation of DNA-templated transcription"/>
    <property type="evidence" value="ECO:0007669"/>
    <property type="project" value="InterPro"/>
</dbReference>
<dbReference type="RefSeq" id="WP_191210897.1">
    <property type="nucleotide sequence ID" value="NZ_BAABKL010000033.1"/>
</dbReference>
<evidence type="ECO:0000313" key="2">
    <source>
        <dbReference type="EMBL" id="MBD3933603.1"/>
    </source>
</evidence>
<dbReference type="Proteomes" id="UP000632289">
    <property type="component" value="Unassembled WGS sequence"/>
</dbReference>
<dbReference type="GO" id="GO:0003677">
    <property type="term" value="F:DNA binding"/>
    <property type="evidence" value="ECO:0007669"/>
    <property type="project" value="InterPro"/>
</dbReference>
<dbReference type="InterPro" id="IPR051797">
    <property type="entry name" value="TrmB-like"/>
</dbReference>
<organism evidence="2 3">
    <name type="scientific">Streptomyces chumphonensis</name>
    <dbReference type="NCBI Taxonomy" id="1214925"/>
    <lineage>
        <taxon>Bacteria</taxon>
        <taxon>Bacillati</taxon>
        <taxon>Actinomycetota</taxon>
        <taxon>Actinomycetes</taxon>
        <taxon>Kitasatosporales</taxon>
        <taxon>Streptomycetaceae</taxon>
        <taxon>Streptomyces</taxon>
    </lineage>
</organism>
<dbReference type="SUPFAM" id="SSF46785">
    <property type="entry name" value="Winged helix' DNA-binding domain"/>
    <property type="match status" value="1"/>
</dbReference>
<dbReference type="PROSITE" id="PS50043">
    <property type="entry name" value="HTH_LUXR_2"/>
    <property type="match status" value="1"/>
</dbReference>
<reference evidence="2" key="1">
    <citation type="submission" date="2020-09" db="EMBL/GenBank/DDBJ databases">
        <title>Secondary metabolite and genome analysis of marine Streptomyces chumphonensis KK1-2T.</title>
        <authorList>
            <person name="Phongsopitanun W."/>
            <person name="Kanchanasin P."/>
            <person name="Pittayakhajonwut P."/>
            <person name="Suwanborirux K."/>
            <person name="Tanasupawat S."/>
        </authorList>
    </citation>
    <scope>NUCLEOTIDE SEQUENCE</scope>
    <source>
        <strain evidence="2">KK1-2</strain>
    </source>
</reference>
<dbReference type="InterPro" id="IPR036388">
    <property type="entry name" value="WH-like_DNA-bd_sf"/>
</dbReference>
<dbReference type="Gene3D" id="1.10.10.10">
    <property type="entry name" value="Winged helix-like DNA-binding domain superfamily/Winged helix DNA-binding domain"/>
    <property type="match status" value="2"/>
</dbReference>
<dbReference type="SUPFAM" id="SSF46894">
    <property type="entry name" value="C-terminal effector domain of the bipartite response regulators"/>
    <property type="match status" value="1"/>
</dbReference>
<dbReference type="SMART" id="SM00421">
    <property type="entry name" value="HTH_LUXR"/>
    <property type="match status" value="1"/>
</dbReference>
<evidence type="ECO:0000313" key="3">
    <source>
        <dbReference type="Proteomes" id="UP000632289"/>
    </source>
</evidence>
<sequence>MFLLEPVGLGRTENDAYLTLLDLKRATAEELGDAVGASPAVLRPALRRLLDDGLVQQIGFTPAVFVAVAPEEALAALIHRRRSDLAHMQVHVEKLADRLRAGGGRTAQGMPVVELLEGEDAVLAAVVRMQLQAREEIIAVDAPPYAGGQSSPNDLELSRLAAGVSYRCVYSREALASAEQFAAMRRCVRAGERARVLPGVTLKMAVADRTTALLPVSYAHPDAGARLLVRESSLVDVLVCCFEQLWERAAPVDGPAAECGPSARDRELLALLASGLKDRTIARALGVTERTVGRRLTELMTRLGAETRFQAGVFAARQGWL</sequence>
<comment type="caution">
    <text evidence="2">The sequence shown here is derived from an EMBL/GenBank/DDBJ whole genome shotgun (WGS) entry which is preliminary data.</text>
</comment>
<name>A0A927F1A0_9ACTN</name>
<proteinExistence type="predicted"/>
<dbReference type="InterPro" id="IPR016032">
    <property type="entry name" value="Sig_transdc_resp-reg_C-effctor"/>
</dbReference>
<dbReference type="PRINTS" id="PR00038">
    <property type="entry name" value="HTHLUXR"/>
</dbReference>
<dbReference type="PANTHER" id="PTHR34293">
    <property type="entry name" value="HTH-TYPE TRANSCRIPTIONAL REGULATOR TRMBL2"/>
    <property type="match status" value="1"/>
</dbReference>
<dbReference type="InterPro" id="IPR000792">
    <property type="entry name" value="Tscrpt_reg_LuxR_C"/>
</dbReference>
<keyword evidence="3" id="KW-1185">Reference proteome</keyword>
<feature type="domain" description="HTH luxR-type" evidence="1">
    <location>
        <begin position="257"/>
        <end position="319"/>
    </location>
</feature>
<evidence type="ECO:0000259" key="1">
    <source>
        <dbReference type="PROSITE" id="PS50043"/>
    </source>
</evidence>
<dbReference type="AlphaFoldDB" id="A0A927F1A0"/>
<gene>
    <name evidence="2" type="ORF">IF129_18850</name>
</gene>
<dbReference type="CDD" id="cd06170">
    <property type="entry name" value="LuxR_C_like"/>
    <property type="match status" value="1"/>
</dbReference>
<dbReference type="EMBL" id="JACXYU010000010">
    <property type="protein sequence ID" value="MBD3933603.1"/>
    <property type="molecule type" value="Genomic_DNA"/>
</dbReference>
<dbReference type="Pfam" id="PF01978">
    <property type="entry name" value="TrmB"/>
    <property type="match status" value="1"/>
</dbReference>
<dbReference type="Pfam" id="PF00196">
    <property type="entry name" value="GerE"/>
    <property type="match status" value="1"/>
</dbReference>
<protein>
    <recommendedName>
        <fullName evidence="1">HTH luxR-type domain-containing protein</fullName>
    </recommendedName>
</protein>
<dbReference type="InterPro" id="IPR036390">
    <property type="entry name" value="WH_DNA-bd_sf"/>
</dbReference>
<accession>A0A927F1A0</accession>
<dbReference type="InterPro" id="IPR002831">
    <property type="entry name" value="Tscrpt_reg_TrmB_N"/>
</dbReference>